<comment type="caution">
    <text evidence="3">The sequence shown here is derived from an EMBL/GenBank/DDBJ whole genome shotgun (WGS) entry which is preliminary data.</text>
</comment>
<evidence type="ECO:0000313" key="3">
    <source>
        <dbReference type="EMBL" id="EDM75596.1"/>
    </source>
</evidence>
<gene>
    <name evidence="3" type="ORF">PPSIR1_00095</name>
</gene>
<dbReference type="Gene3D" id="3.40.50.410">
    <property type="entry name" value="von Willebrand factor, type A domain"/>
    <property type="match status" value="1"/>
</dbReference>
<accession>A6GET4</accession>
<dbReference type="RefSeq" id="WP_006975224.1">
    <property type="nucleotide sequence ID" value="NZ_ABCS01000086.1"/>
</dbReference>
<feature type="domain" description="VWFA" evidence="2">
    <location>
        <begin position="95"/>
        <end position="339"/>
    </location>
</feature>
<reference evidence="3 4" key="1">
    <citation type="submission" date="2007-06" db="EMBL/GenBank/DDBJ databases">
        <authorList>
            <person name="Shimkets L."/>
            <person name="Ferriera S."/>
            <person name="Johnson J."/>
            <person name="Kravitz S."/>
            <person name="Beeson K."/>
            <person name="Sutton G."/>
            <person name="Rogers Y.-H."/>
            <person name="Friedman R."/>
            <person name="Frazier M."/>
            <person name="Venter J.C."/>
        </authorList>
    </citation>
    <scope>NUCLEOTIDE SEQUENCE [LARGE SCALE GENOMIC DNA]</scope>
    <source>
        <strain evidence="3 4">SIR-1</strain>
    </source>
</reference>
<name>A6GET4_9BACT</name>
<evidence type="ECO:0000313" key="4">
    <source>
        <dbReference type="Proteomes" id="UP000005801"/>
    </source>
</evidence>
<evidence type="ECO:0000259" key="2">
    <source>
        <dbReference type="PROSITE" id="PS50234"/>
    </source>
</evidence>
<dbReference type="AlphaFoldDB" id="A6GET4"/>
<dbReference type="eggNOG" id="COG1470">
    <property type="taxonomic scope" value="Bacteria"/>
</dbReference>
<organism evidence="3 4">
    <name type="scientific">Plesiocystis pacifica SIR-1</name>
    <dbReference type="NCBI Taxonomy" id="391625"/>
    <lineage>
        <taxon>Bacteria</taxon>
        <taxon>Pseudomonadati</taxon>
        <taxon>Myxococcota</taxon>
        <taxon>Polyangia</taxon>
        <taxon>Nannocystales</taxon>
        <taxon>Nannocystaceae</taxon>
        <taxon>Plesiocystis</taxon>
    </lineage>
</organism>
<dbReference type="STRING" id="391625.PPSIR1_00095"/>
<protein>
    <recommendedName>
        <fullName evidence="2">VWFA domain-containing protein</fullName>
    </recommendedName>
</protein>
<evidence type="ECO:0000256" key="1">
    <source>
        <dbReference type="SAM" id="MobiDB-lite"/>
    </source>
</evidence>
<dbReference type="InterPro" id="IPR036465">
    <property type="entry name" value="vWFA_dom_sf"/>
</dbReference>
<proteinExistence type="predicted"/>
<feature type="region of interest" description="Disordered" evidence="1">
    <location>
        <begin position="1"/>
        <end position="75"/>
    </location>
</feature>
<dbReference type="OrthoDB" id="5288390at2"/>
<dbReference type="EMBL" id="ABCS01000086">
    <property type="protein sequence ID" value="EDM75596.1"/>
    <property type="molecule type" value="Genomic_DNA"/>
</dbReference>
<dbReference type="InterPro" id="IPR002035">
    <property type="entry name" value="VWF_A"/>
</dbReference>
<keyword evidence="4" id="KW-1185">Reference proteome</keyword>
<sequence>MFALSSSGCGGEGEVFSPFADGGDELGESSESDAVETMEAGEASQGETAEQGESSEDADTDEGTTGPKLDVLGADEDTTATATMEGGDEGCEKVDLLFVIDNSNSMSDEQQLLIDSFPGFIATIENTLPAASDFHIGVTKTDIHGFDDSPTPDPNNPCAYELGGLLSHATPADEKTGTGADCEFSSGANYMVGGPSLADEFACVAEVGTKGNTGERQAEATLAALAPGNACSEGFLRKDALTVVVVITDEDDDWSEPDADAATNAQAWYEGVVAVEDGLESNVVFLLISGGSPAWGDCEPLDLMTMTGADTSPKLTAWAELFTNSNLGSVCSAGYADYLEASIAVIETACGGFEPIP</sequence>
<dbReference type="Proteomes" id="UP000005801">
    <property type="component" value="Unassembled WGS sequence"/>
</dbReference>
<dbReference type="PROSITE" id="PS50234">
    <property type="entry name" value="VWFA"/>
    <property type="match status" value="1"/>
</dbReference>
<feature type="compositionally biased region" description="Acidic residues" evidence="1">
    <location>
        <begin position="53"/>
        <end position="62"/>
    </location>
</feature>
<feature type="compositionally biased region" description="Acidic residues" evidence="1">
    <location>
        <begin position="22"/>
        <end position="36"/>
    </location>
</feature>